<reference evidence="1 2" key="1">
    <citation type="submission" date="2016-03" db="EMBL/GenBank/DDBJ databases">
        <authorList>
            <person name="Ploux O."/>
        </authorList>
    </citation>
    <scope>NUCLEOTIDE SEQUENCE [LARGE SCALE GENOMIC DNA]</scope>
    <source>
        <strain evidence="1 2">R-45370</strain>
    </source>
</reference>
<gene>
    <name evidence="1" type="ORF">A1359_15660</name>
</gene>
<evidence type="ECO:0000313" key="1">
    <source>
        <dbReference type="EMBL" id="OAI10699.1"/>
    </source>
</evidence>
<dbReference type="Proteomes" id="UP000078476">
    <property type="component" value="Unassembled WGS sequence"/>
</dbReference>
<dbReference type="AlphaFoldDB" id="A0A177N0M4"/>
<protein>
    <submittedName>
        <fullName evidence="1">Uncharacterized protein</fullName>
    </submittedName>
</protein>
<evidence type="ECO:0000313" key="2">
    <source>
        <dbReference type="Proteomes" id="UP000078476"/>
    </source>
</evidence>
<sequence>MITLDCPLFGEQIAIITESQRPLCDIHTPEKHDFERQITAEKLSINNCFWFRFSHSFLKTCLEELYPHFDGYPLKAFHY</sequence>
<keyword evidence="2" id="KW-1185">Reference proteome</keyword>
<comment type="caution">
    <text evidence="1">The sequence shown here is derived from an EMBL/GenBank/DDBJ whole genome shotgun (WGS) entry which is preliminary data.</text>
</comment>
<name>A0A177N0M4_9GAMM</name>
<accession>A0A177N0M4</accession>
<dbReference type="EMBL" id="LUUI01000150">
    <property type="protein sequence ID" value="OAI10699.1"/>
    <property type="molecule type" value="Genomic_DNA"/>
</dbReference>
<organism evidence="1 2">
    <name type="scientific">Methylomonas lenta</name>
    <dbReference type="NCBI Taxonomy" id="980561"/>
    <lineage>
        <taxon>Bacteria</taxon>
        <taxon>Pseudomonadati</taxon>
        <taxon>Pseudomonadota</taxon>
        <taxon>Gammaproteobacteria</taxon>
        <taxon>Methylococcales</taxon>
        <taxon>Methylococcaceae</taxon>
        <taxon>Methylomonas</taxon>
    </lineage>
</organism>
<proteinExistence type="predicted"/>